<dbReference type="RefSeq" id="XP_043050158.1">
    <property type="nucleotide sequence ID" value="XM_043194961.1"/>
</dbReference>
<dbReference type="Gene3D" id="1.10.506.10">
    <property type="entry name" value="GTPase Activation - p120gap, domain 1"/>
    <property type="match status" value="1"/>
</dbReference>
<dbReference type="GeneID" id="66117661"/>
<dbReference type="PROSITE" id="PS00509">
    <property type="entry name" value="RAS_GTPASE_ACTIV_1"/>
    <property type="match status" value="1"/>
</dbReference>
<dbReference type="GO" id="GO:0007165">
    <property type="term" value="P:signal transduction"/>
    <property type="evidence" value="ECO:0007669"/>
    <property type="project" value="UniProtKB-ARBA"/>
</dbReference>
<dbReference type="GO" id="GO:0005096">
    <property type="term" value="F:GTPase activator activity"/>
    <property type="evidence" value="ECO:0007669"/>
    <property type="project" value="UniProtKB-KW"/>
</dbReference>
<reference evidence="4" key="1">
    <citation type="submission" date="2021-03" db="EMBL/GenBank/DDBJ databases">
        <authorList>
            <person name="Palmer J.M."/>
        </authorList>
    </citation>
    <scope>NUCLEOTIDE SEQUENCE</scope>
    <source>
        <strain evidence="4">ARV_011</strain>
    </source>
</reference>
<dbReference type="SUPFAM" id="SSF48350">
    <property type="entry name" value="GTPase activation domain, GAP"/>
    <property type="match status" value="1"/>
</dbReference>
<evidence type="ECO:0000313" key="4">
    <source>
        <dbReference type="EMBL" id="KAG7194611.1"/>
    </source>
</evidence>
<feature type="region of interest" description="Disordered" evidence="2">
    <location>
        <begin position="800"/>
        <end position="835"/>
    </location>
</feature>
<dbReference type="SMART" id="SM00323">
    <property type="entry name" value="RasGAP"/>
    <property type="match status" value="1"/>
</dbReference>
<dbReference type="InterPro" id="IPR008936">
    <property type="entry name" value="Rho_GTPase_activation_prot"/>
</dbReference>
<dbReference type="InterPro" id="IPR001936">
    <property type="entry name" value="RasGAP_dom"/>
</dbReference>
<feature type="compositionally biased region" description="Low complexity" evidence="2">
    <location>
        <begin position="234"/>
        <end position="243"/>
    </location>
</feature>
<proteinExistence type="predicted"/>
<dbReference type="PROSITE" id="PS50018">
    <property type="entry name" value="RAS_GTPASE_ACTIV_2"/>
    <property type="match status" value="1"/>
</dbReference>
<dbReference type="Proteomes" id="UP000790833">
    <property type="component" value="Unassembled WGS sequence"/>
</dbReference>
<dbReference type="Pfam" id="PF00616">
    <property type="entry name" value="RasGAP"/>
    <property type="match status" value="1"/>
</dbReference>
<organism evidence="4 5">
    <name type="scientific">Scheffersomyces spartinae</name>
    <dbReference type="NCBI Taxonomy" id="45513"/>
    <lineage>
        <taxon>Eukaryota</taxon>
        <taxon>Fungi</taxon>
        <taxon>Dikarya</taxon>
        <taxon>Ascomycota</taxon>
        <taxon>Saccharomycotina</taxon>
        <taxon>Pichiomycetes</taxon>
        <taxon>Debaryomycetaceae</taxon>
        <taxon>Scheffersomyces</taxon>
    </lineage>
</organism>
<dbReference type="InterPro" id="IPR036865">
    <property type="entry name" value="CRAL-TRIO_dom_sf"/>
</dbReference>
<protein>
    <submittedName>
        <fullName evidence="4">Ras GTPase activating protein ira2</fullName>
    </submittedName>
</protein>
<accession>A0A9P8AJC4</accession>
<dbReference type="PANTHER" id="PTHR10194:SF60">
    <property type="entry name" value="RAS GTPASE-ACTIVATING PROTEIN RASKOL"/>
    <property type="match status" value="1"/>
</dbReference>
<dbReference type="EMBL" id="JAHMUF010000006">
    <property type="protein sequence ID" value="KAG7194611.1"/>
    <property type="molecule type" value="Genomic_DNA"/>
</dbReference>
<gene>
    <name evidence="4" type="primary">IRA2</name>
    <name evidence="4" type="ORF">KQ657_004287</name>
</gene>
<evidence type="ECO:0000313" key="5">
    <source>
        <dbReference type="Proteomes" id="UP000790833"/>
    </source>
</evidence>
<dbReference type="Gene3D" id="3.40.525.10">
    <property type="entry name" value="CRAL-TRIO lipid binding domain"/>
    <property type="match status" value="1"/>
</dbReference>
<feature type="region of interest" description="Disordered" evidence="2">
    <location>
        <begin position="222"/>
        <end position="243"/>
    </location>
</feature>
<evidence type="ECO:0000256" key="2">
    <source>
        <dbReference type="SAM" id="MobiDB-lite"/>
    </source>
</evidence>
<name>A0A9P8AJC4_9ASCO</name>
<dbReference type="InterPro" id="IPR039360">
    <property type="entry name" value="Ras_GTPase"/>
</dbReference>
<keyword evidence="5" id="KW-1185">Reference proteome</keyword>
<sequence>MSAKKPDTQNTMMLAYVEGLCKRIQSLLPHRTGSSIVEIELNPHFQKTKEIILSNVSSPNFVSRFFEGMATLINGILNESISSSLATGASTPMSAAPTPSTPFAPSHAYVQSLLTSGQTRLADRDDKTISSIAIIVKLMSEVISANWDRHKSPVPFELCFDSISSYGNFLQFSRPSQLHLSAVKTIVETLFKLLSHRFTLDILYEVTGRKDIPHALIKGMNIGTHKGHNHHHQSTSSTQTNLSHKISANSMTASSTLKDKDKETASIAQSVVSSTVTPQFPSSHPLDSSSAISVISGVQDPATTTSSSSLLSSPIVSPIARRIAPSASVSVSAASATTAAAGTSTRTRHVGTSSTPASGAPSHHVQSRHAVHLNSPLEQTTLLSTTAVTEMPANQVLLNQIDDYIDTILRYVSAANPEDYFQYLWSKLFVHSEREEIIPVVNVQLYTQLLRFMFFTKPVLKKVIRGLYTALPFVKSNTWRLTILLFFTTSLRDQCFSRPQDYLDFVSDKLDGDLETSFVNLFDFVSYLFETVQRNLAGVMIQTWLVVFCPKDLVEMEEKKKPSRFKKNFNKRVKFLRQMTKEMETLDLLDPVHSMLNVINLVGRFPLTLEAENHPLSKFVHTYMIEFFTSMTLLQNLPNDNSLSSIIDDLTVNFMVGILRLLPDDALRADFIKTFREGKHSLRITRLTLKILLGLASTCRAHSILKALVQPLMLELLNLMFGCIKILNLNNKSMHNYHHTACERYCLNNPNFNFDSVDTFGSTLDSYYEELVSYIKLHHNINSINSDTASISTSSTSKSIFSTRDKQQPETAIHKTTTPASQLSNSRKKSGSPSLESDLNMAVGLFFTAVLNNSRTKDSTTITNEEQKDKLIMEVEEIFTSLLALFITCPNIYYYSKRLMGEGTTPDYNDPILRADIDDYIANKVLPFKFSLVYHPLSPVSKLFEVALALAYSIVLPQSCETVYRSPGAYLAYYSITNITIQSIAEICFSIDLSDSKFKDSFLFVNRLLERRQAIKLDNMKFETYLYPGYTDICLSVEKAIVLSLCNSDIQYYNLSKTAMRNHGKELENFEALGFPVNKLDTLADVFQSLVENDAVFTGYVSLHKRIRRHLRQAAATTSLFEAWSLIYHRWLDVLDNRTTVLSNSTEEGLVFRNFSGFLSATCGSFLLEEFALQHPVKYKEAKTLIGDFIDRCIQMLTSSDLVIRVVMKDALATESHALVYDMICKKLTNFCEQYLNAAVVNDEIVLFTEQTLVILTNFVTNKNLGSFYVLALYNTVLSYLVKFVALIDLIQDAARIKLRFCKLIHALESGRDELAMNGLLKTRSYFVKYVCEWLENGVFYDELSSSSSSPVGGMLASSSVSIQSTATTSSSKNDSSGLATSIHSAGSTSTPMAALTIQSKFKDSEIVYLSIDVANECVKTLTVILERLILEVPENTSDKDMKKYKDFAFGNYFSLFYKILQKYTATDLSPTLMRSKYKINQIIDNVLKCISNMLQTNGDIGMQFVLPLGYHENTRIRSIFLNVFAQNINNRMSVADDGASYDGVFEKLGNIVDIMGSVAEVASPTEHTLLASSLFAVFNYNHKTSELLQVLLAKEIKYVSRSTDIFRRNSTLTRLLYMFARNTGTSYLEATVKPFIQELNLNDVAIEIEKPRDSYVPDADLFMYFVTTLVDKIIDSIDLMPDVLKIVSRQIYVTVEAKFPEAVLIAVGSFIFLRFLCPVIISPEAYLDGVTVSNPKVKRTLMQLVKILQNMANGTLDLFKFPGLIDKMEEMDQLNTKVQSFLVKVSCVENNTNDDTQHQLGQLLELLQQLQVLFPQAEVPIAELRFLHRFFYTYVNSIRREYMTDVAHVQKSTFQAKMLCFKRFDDLLWGWGQPRELLKFQIANPYKAFDPNQGTTQDFNDFMAKMSQKYIDTALDIPLVHNAFSRDGTPVVVCNLKHLKDFNFDCKFLVYKMFETASQFWDNKFNLTFDFTECMLTNHLLQTYTSLVKLYAPAPFYVNCMRVNYFNVPRSVIPGLLVTASESRKAELFNRIHFHSVLDNIDVLEDICIEPSSISIARDIRVEFRDVLCYEVGGSNDTTGASRKVTINIGRTWLRVGDQETMDTSITGTASYHAVSVYRLSEITKCEITKDKGSEDEFTVYVNDDIPLTFRSKERDEILKYLYFATSRIPKKFGSDFGKVAHNGEDNELWIGTLVNVAFHGLLAKTLDVRRASQALLASLLQFLEVDLGMTIDTAPNLQFPLDATNFVVEISKLLATSHPELTFGIFTAYFHDYEKLPRELRLSTNLYIAPWIQNICSEILLKDEVNGPDKVAEFARQFCRITAFNIEKLSVIKEVLWKKLFANPRLTIILIDEVVAFALDKKDSDTEWTSIICVIPPSYETCSKVINRLIHYVQNTDKVDSPIVSQSKLMEITLLIRICSSLFFDSYKYAQLHFPDVCFITSLFIDSIHVDVGADLQGLLINVLQSFVQKPGLTSYELQTINESIEYFSSQRAKMFFGLTTTESKASKTDPNQMFSKANMLEAVCDHLDNFITVFRTCDDRSGWRARWCSNAVDVAFNRNSIFQSRALLIVGIISRNGIADSTAARWLKLISSLEIKKLETATTATLASARLYNGLEQNSALASVLVWPYMALAFMNSPVLYQPAIQCFTTVLCNAIAAGEDYVDKIISAKRFLEPHISEFESTNGLQITAKNFGVHVFYVMTIGFKYSHIRPTCLECVKRYFTLRYLLRERTPVFGDNIHDNCVAYVVFIYLCLSKSEFEEYCHSIGLSNELVTVDDRLTLPRVVTDFAKKAEPSSYMLIYFSALCKGDIDPVFKLKFIEFFYYVMKVIPKAALLVCHLLEPVMESYLASTSIECLDMISEIMLFVINSKDYDHTKNVDEVQTMLASRKVFVMSSPALRPFNYRDIRVYQEMIYRGACSYAEGNRLEN</sequence>
<dbReference type="OrthoDB" id="28245at2759"/>
<feature type="domain" description="Ras-GAP" evidence="3">
    <location>
        <begin position="1567"/>
        <end position="1754"/>
    </location>
</feature>
<feature type="compositionally biased region" description="Polar residues" evidence="2">
    <location>
        <begin position="814"/>
        <end position="835"/>
    </location>
</feature>
<feature type="compositionally biased region" description="Low complexity" evidence="2">
    <location>
        <begin position="336"/>
        <end position="345"/>
    </location>
</feature>
<feature type="region of interest" description="Disordered" evidence="2">
    <location>
        <begin position="336"/>
        <end position="369"/>
    </location>
</feature>
<keyword evidence="1" id="KW-0343">GTPase activation</keyword>
<dbReference type="InterPro" id="IPR023152">
    <property type="entry name" value="RasGAP_CS"/>
</dbReference>
<evidence type="ECO:0000256" key="1">
    <source>
        <dbReference type="ARBA" id="ARBA00022468"/>
    </source>
</evidence>
<comment type="caution">
    <text evidence="4">The sequence shown here is derived from an EMBL/GenBank/DDBJ whole genome shotgun (WGS) entry which is preliminary data.</text>
</comment>
<evidence type="ECO:0000259" key="3">
    <source>
        <dbReference type="PROSITE" id="PS50018"/>
    </source>
</evidence>
<dbReference type="PANTHER" id="PTHR10194">
    <property type="entry name" value="RAS GTPASE-ACTIVATING PROTEINS"/>
    <property type="match status" value="1"/>
</dbReference>